<dbReference type="PANTHER" id="PTHR17490">
    <property type="entry name" value="SUA5"/>
    <property type="match status" value="1"/>
</dbReference>
<dbReference type="GO" id="GO:0000049">
    <property type="term" value="F:tRNA binding"/>
    <property type="evidence" value="ECO:0007669"/>
    <property type="project" value="TreeGrafter"/>
</dbReference>
<evidence type="ECO:0000256" key="11">
    <source>
        <dbReference type="ARBA" id="ARBA00029774"/>
    </source>
</evidence>
<keyword evidence="10 14" id="KW-0067">ATP-binding</keyword>
<dbReference type="InterPro" id="IPR010923">
    <property type="entry name" value="T(6)A37_SUA5"/>
</dbReference>
<dbReference type="Gene3D" id="3.90.870.10">
    <property type="entry name" value="DHBP synthase"/>
    <property type="match status" value="1"/>
</dbReference>
<dbReference type="PROSITE" id="PS51163">
    <property type="entry name" value="YRDC"/>
    <property type="match status" value="1"/>
</dbReference>
<keyword evidence="6 14" id="KW-0808">Transferase</keyword>
<dbReference type="InterPro" id="IPR038385">
    <property type="entry name" value="Sua5/YwlC_C"/>
</dbReference>
<dbReference type="NCBIfam" id="TIGR00057">
    <property type="entry name" value="L-threonylcarbamoyladenylate synthase"/>
    <property type="match status" value="1"/>
</dbReference>
<feature type="binding site" evidence="15">
    <location>
        <position position="174"/>
    </location>
    <ligand>
        <name>ATP</name>
        <dbReference type="ChEBI" id="CHEBI:30616"/>
    </ligand>
</feature>
<feature type="binding site" evidence="15">
    <location>
        <position position="97"/>
    </location>
    <ligand>
        <name>L-threonine</name>
        <dbReference type="ChEBI" id="CHEBI:57926"/>
    </ligand>
</feature>
<evidence type="ECO:0000256" key="12">
    <source>
        <dbReference type="ARBA" id="ARBA00048366"/>
    </source>
</evidence>
<dbReference type="Pfam" id="PF03481">
    <property type="entry name" value="Sua5_C"/>
    <property type="match status" value="1"/>
</dbReference>
<dbReference type="GO" id="GO:0005737">
    <property type="term" value="C:cytoplasm"/>
    <property type="evidence" value="ECO:0007669"/>
    <property type="project" value="UniProtKB-SubCell"/>
</dbReference>
<sequence length="428" mass="46975">MFRSFPAMAFRTRCPVLDPAAFCFRPSTDLRNPETVISEPQAKVTLFEAAELLRNDEVVAIPTETVYGLAANAFSPAAITKIYATKNRPQDNPLIVHVSSLAMLEEILPDHRIPPIYLPVINRFWPGPLTIILPKSDRIPAIACNQPTVAVRFPSHPIARALITQCGFPLAAPSANSSGKPSPTIASHVISDLDTKIPLVLDGGQCYFGIESTVLDALRSPPAILRPGGVTFEALKEVLGMEELQVYKKHFVDVQLEMTPTTPGMKYRHYSPEAQVVLFEKPIPLGNGLVPTIDNTNCKGFELSTMVAMTILETDIESLRSSIAHEVEQLLSAGNRKFGILRTSSSSLQDITKNRGSTFKSSTEFTVVEKFLGSALHPEQVAHELFKCLREMDAQGMDVILVEGISEDREGLAVMNRLRKAASRIVTM</sequence>
<comment type="catalytic activity">
    <reaction evidence="12 14">
        <text>L-threonine + hydrogencarbonate + ATP = L-threonylcarbamoyladenylate + diphosphate + H2O</text>
        <dbReference type="Rhea" id="RHEA:36407"/>
        <dbReference type="ChEBI" id="CHEBI:15377"/>
        <dbReference type="ChEBI" id="CHEBI:17544"/>
        <dbReference type="ChEBI" id="CHEBI:30616"/>
        <dbReference type="ChEBI" id="CHEBI:33019"/>
        <dbReference type="ChEBI" id="CHEBI:57926"/>
        <dbReference type="ChEBI" id="CHEBI:73682"/>
        <dbReference type="EC" id="2.7.7.87"/>
    </reaction>
</comment>
<comment type="subcellular location">
    <subcellularLocation>
        <location evidence="1 14">Cytoplasm</location>
    </subcellularLocation>
</comment>
<dbReference type="GO" id="GO:0005524">
    <property type="term" value="F:ATP binding"/>
    <property type="evidence" value="ECO:0007669"/>
    <property type="project" value="UniProtKB-UniRule"/>
</dbReference>
<accession>A0A433DJM8</accession>
<feature type="domain" description="YrdC-like" evidence="16">
    <location>
        <begin position="43"/>
        <end position="230"/>
    </location>
</feature>
<dbReference type="AlphaFoldDB" id="A0A433DJM8"/>
<evidence type="ECO:0000256" key="2">
    <source>
        <dbReference type="ARBA" id="ARBA00007663"/>
    </source>
</evidence>
<keyword evidence="18" id="KW-1185">Reference proteome</keyword>
<dbReference type="InterPro" id="IPR017945">
    <property type="entry name" value="DHBP_synth_RibB-like_a/b_dom"/>
</dbReference>
<evidence type="ECO:0000256" key="6">
    <source>
        <dbReference type="ARBA" id="ARBA00022679"/>
    </source>
</evidence>
<dbReference type="Gene3D" id="3.40.50.11030">
    <property type="entry name" value="Threonylcarbamoyl-AMP synthase, C-terminal domain"/>
    <property type="match status" value="1"/>
</dbReference>
<evidence type="ECO:0000256" key="4">
    <source>
        <dbReference type="ARBA" id="ARBA00015492"/>
    </source>
</evidence>
<comment type="caution">
    <text evidence="17">The sequence shown here is derived from an EMBL/GenBank/DDBJ whole genome shotgun (WGS) entry which is preliminary data.</text>
</comment>
<feature type="binding site" evidence="15">
    <location>
        <position position="172"/>
    </location>
    <ligand>
        <name>L-threonine</name>
        <dbReference type="ChEBI" id="CHEBI:57926"/>
    </ligand>
</feature>
<feature type="binding site" evidence="15">
    <location>
        <position position="148"/>
    </location>
    <ligand>
        <name>ATP</name>
        <dbReference type="ChEBI" id="CHEBI:30616"/>
    </ligand>
</feature>
<dbReference type="Pfam" id="PF01300">
    <property type="entry name" value="Sua5_yciO_yrdC"/>
    <property type="match status" value="1"/>
</dbReference>
<dbReference type="PIRSF" id="PIRSF004930">
    <property type="entry name" value="Tln_factor_SUA5"/>
    <property type="match status" value="1"/>
</dbReference>
<evidence type="ECO:0000256" key="14">
    <source>
        <dbReference type="PIRNR" id="PIRNR004930"/>
    </source>
</evidence>
<keyword evidence="5 14" id="KW-0963">Cytoplasm</keyword>
<dbReference type="FunFam" id="3.90.870.10:FF:000008">
    <property type="entry name" value="Threonylcarbamoyl-AMP synthase"/>
    <property type="match status" value="1"/>
</dbReference>
<evidence type="ECO:0000256" key="5">
    <source>
        <dbReference type="ARBA" id="ARBA00022490"/>
    </source>
</evidence>
<evidence type="ECO:0000256" key="7">
    <source>
        <dbReference type="ARBA" id="ARBA00022694"/>
    </source>
</evidence>
<reference evidence="17 18" key="1">
    <citation type="journal article" date="2018" name="New Phytol.">
        <title>Phylogenomics of Endogonaceae and evolution of mycorrhizas within Mucoromycota.</title>
        <authorList>
            <person name="Chang Y."/>
            <person name="Desiro A."/>
            <person name="Na H."/>
            <person name="Sandor L."/>
            <person name="Lipzen A."/>
            <person name="Clum A."/>
            <person name="Barry K."/>
            <person name="Grigoriev I.V."/>
            <person name="Martin F.M."/>
            <person name="Stajich J.E."/>
            <person name="Smith M.E."/>
            <person name="Bonito G."/>
            <person name="Spatafora J.W."/>
        </authorList>
    </citation>
    <scope>NUCLEOTIDE SEQUENCE [LARGE SCALE GENOMIC DNA]</scope>
    <source>
        <strain evidence="17 18">GMNB39</strain>
    </source>
</reference>
<dbReference type="InterPro" id="IPR050156">
    <property type="entry name" value="TC-AMP_synthase_SUA5"/>
</dbReference>
<evidence type="ECO:0000256" key="8">
    <source>
        <dbReference type="ARBA" id="ARBA00022695"/>
    </source>
</evidence>
<feature type="binding site" evidence="15">
    <location>
        <position position="226"/>
    </location>
    <ligand>
        <name>ATP</name>
        <dbReference type="ChEBI" id="CHEBI:30616"/>
    </ligand>
</feature>
<evidence type="ECO:0000259" key="16">
    <source>
        <dbReference type="PROSITE" id="PS51163"/>
    </source>
</evidence>
<dbReference type="GO" id="GO:0061710">
    <property type="term" value="F:L-threonylcarbamoyladenylate synthase"/>
    <property type="evidence" value="ECO:0007669"/>
    <property type="project" value="UniProtKB-EC"/>
</dbReference>
<keyword evidence="8 14" id="KW-0548">Nucleotidyltransferase</keyword>
<feature type="binding site" evidence="15">
    <location>
        <position position="152"/>
    </location>
    <ligand>
        <name>ATP</name>
        <dbReference type="ChEBI" id="CHEBI:30616"/>
    </ligand>
</feature>
<evidence type="ECO:0000256" key="9">
    <source>
        <dbReference type="ARBA" id="ARBA00022741"/>
    </source>
</evidence>
<gene>
    <name evidence="17" type="ORF">BC936DRAFT_150002</name>
</gene>
<keyword evidence="9 14" id="KW-0547">Nucleotide-binding</keyword>
<dbReference type="EC" id="2.7.7.87" evidence="3 14"/>
<dbReference type="GO" id="GO:0006450">
    <property type="term" value="P:regulation of translational fidelity"/>
    <property type="evidence" value="ECO:0007669"/>
    <property type="project" value="TreeGrafter"/>
</dbReference>
<comment type="function">
    <text evidence="13">Required for the formation of a threonylcarbamoyl group on adenosine at position 37 (t(6)A37) in tRNAs that read codons beginning with adenine. Likely catalyzes the conversion of L-threonine, HCO(3)(-)/CO(2) and ATP to give threonylcarbamoyl-AMP (TC-AMP) as the acyladenylate intermediate, with the release of diphosphate. Required for normal translation, by ensuring translation fidelity at the level of codon recognition, appropriate translation initiation selection and maintenance of reading frame. Also involved in telomere replication. Binds to single-stranded telomeric (ssTG) DNA and positively regulates telomere length.</text>
</comment>
<protein>
    <recommendedName>
        <fullName evidence="4 14">Threonylcarbamoyl-AMP synthase</fullName>
        <shortName evidence="14">TC-AMP synthase</shortName>
        <ecNumber evidence="3 14">2.7.7.87</ecNumber>
    </recommendedName>
    <alternativeName>
        <fullName evidence="11 14">L-threonylcarbamoyladenylate synthase</fullName>
    </alternativeName>
</protein>
<proteinExistence type="inferred from homology"/>
<dbReference type="GO" id="GO:0002949">
    <property type="term" value="P:tRNA threonylcarbamoyladenosine modification"/>
    <property type="evidence" value="ECO:0007669"/>
    <property type="project" value="UniProtKB-ARBA"/>
</dbReference>
<feature type="binding site" evidence="15">
    <location>
        <position position="212"/>
    </location>
    <ligand>
        <name>L-threonine</name>
        <dbReference type="ChEBI" id="CHEBI:57926"/>
    </ligand>
</feature>
<evidence type="ECO:0000256" key="10">
    <source>
        <dbReference type="ARBA" id="ARBA00022840"/>
    </source>
</evidence>
<feature type="binding site" evidence="15">
    <location>
        <position position="65"/>
    </location>
    <ligand>
        <name>L-threonine</name>
        <dbReference type="ChEBI" id="CHEBI:57926"/>
    </ligand>
</feature>
<organism evidence="17 18">
    <name type="scientific">Jimgerdemannia flammicorona</name>
    <dbReference type="NCBI Taxonomy" id="994334"/>
    <lineage>
        <taxon>Eukaryota</taxon>
        <taxon>Fungi</taxon>
        <taxon>Fungi incertae sedis</taxon>
        <taxon>Mucoromycota</taxon>
        <taxon>Mucoromycotina</taxon>
        <taxon>Endogonomycetes</taxon>
        <taxon>Endogonales</taxon>
        <taxon>Endogonaceae</taxon>
        <taxon>Jimgerdemannia</taxon>
    </lineage>
</organism>
<feature type="binding site" evidence="15">
    <location>
        <position position="182"/>
    </location>
    <ligand>
        <name>L-threonine</name>
        <dbReference type="ChEBI" id="CHEBI:57926"/>
    </ligand>
</feature>
<evidence type="ECO:0000256" key="15">
    <source>
        <dbReference type="PIRSR" id="PIRSR004930-1"/>
    </source>
</evidence>
<comment type="similarity">
    <text evidence="2 14">Belongs to the SUA5 family.</text>
</comment>
<feature type="binding site" evidence="15">
    <location>
        <position position="270"/>
    </location>
    <ligand>
        <name>ATP</name>
        <dbReference type="ChEBI" id="CHEBI:30616"/>
    </ligand>
</feature>
<name>A0A433DJM8_9FUNG</name>
<dbReference type="InterPro" id="IPR005145">
    <property type="entry name" value="Sua5_C"/>
</dbReference>
<dbReference type="GO" id="GO:0003725">
    <property type="term" value="F:double-stranded RNA binding"/>
    <property type="evidence" value="ECO:0007669"/>
    <property type="project" value="UniProtKB-UniRule"/>
</dbReference>
<evidence type="ECO:0000313" key="18">
    <source>
        <dbReference type="Proteomes" id="UP000268093"/>
    </source>
</evidence>
<dbReference type="InterPro" id="IPR006070">
    <property type="entry name" value="Sua5-like_dom"/>
</dbReference>
<evidence type="ECO:0000256" key="1">
    <source>
        <dbReference type="ARBA" id="ARBA00004496"/>
    </source>
</evidence>
<dbReference type="OrthoDB" id="412787at2759"/>
<dbReference type="SUPFAM" id="SSF55821">
    <property type="entry name" value="YrdC/RibB"/>
    <property type="match status" value="1"/>
</dbReference>
<evidence type="ECO:0000256" key="3">
    <source>
        <dbReference type="ARBA" id="ARBA00012584"/>
    </source>
</evidence>
<feature type="binding site" evidence="15">
    <location>
        <position position="92"/>
    </location>
    <ligand>
        <name>ATP</name>
        <dbReference type="ChEBI" id="CHEBI:30616"/>
    </ligand>
</feature>
<evidence type="ECO:0000313" key="17">
    <source>
        <dbReference type="EMBL" id="RUP51073.1"/>
    </source>
</evidence>
<dbReference type="Proteomes" id="UP000268093">
    <property type="component" value="Unassembled WGS sequence"/>
</dbReference>
<dbReference type="PANTHER" id="PTHR17490:SF16">
    <property type="entry name" value="THREONYLCARBAMOYL-AMP SYNTHASE"/>
    <property type="match status" value="1"/>
</dbReference>
<dbReference type="EMBL" id="RBNI01000972">
    <property type="protein sequence ID" value="RUP51073.1"/>
    <property type="molecule type" value="Genomic_DNA"/>
</dbReference>
<feature type="binding site" evidence="15">
    <location>
        <position position="88"/>
    </location>
    <ligand>
        <name>ATP</name>
        <dbReference type="ChEBI" id="CHEBI:30616"/>
    </ligand>
</feature>
<evidence type="ECO:0000256" key="13">
    <source>
        <dbReference type="ARBA" id="ARBA00056339"/>
    </source>
</evidence>
<keyword evidence="7 14" id="KW-0819">tRNA processing</keyword>